<evidence type="ECO:0000256" key="1">
    <source>
        <dbReference type="ARBA" id="ARBA00010364"/>
    </source>
</evidence>
<dbReference type="AlphaFoldDB" id="A0A831RXL6"/>
<organism evidence="3">
    <name type="scientific">Thiolapillus brandeum</name>
    <dbReference type="NCBI Taxonomy" id="1076588"/>
    <lineage>
        <taxon>Bacteria</taxon>
        <taxon>Pseudomonadati</taxon>
        <taxon>Pseudomonadota</taxon>
        <taxon>Gammaproteobacteria</taxon>
        <taxon>Chromatiales</taxon>
        <taxon>Sedimenticolaceae</taxon>
        <taxon>Thiolapillus</taxon>
    </lineage>
</organism>
<dbReference type="GO" id="GO:0005737">
    <property type="term" value="C:cytoplasm"/>
    <property type="evidence" value="ECO:0007669"/>
    <property type="project" value="TreeGrafter"/>
</dbReference>
<dbReference type="EMBL" id="DRLF01000332">
    <property type="protein sequence ID" value="HEC07122.1"/>
    <property type="molecule type" value="Genomic_DNA"/>
</dbReference>
<protein>
    <recommendedName>
        <fullName evidence="2">UPF0235 protein ENJ12_09730</fullName>
    </recommendedName>
</protein>
<dbReference type="NCBIfam" id="TIGR00251">
    <property type="entry name" value="DUF167 family protein"/>
    <property type="match status" value="1"/>
</dbReference>
<dbReference type="SMART" id="SM01152">
    <property type="entry name" value="DUF167"/>
    <property type="match status" value="1"/>
</dbReference>
<dbReference type="InterPro" id="IPR036591">
    <property type="entry name" value="YggU-like_sf"/>
</dbReference>
<sequence length="94" mass="10780">MSWYRLDGEDLLLFLKIQPRAGKDAFGEIMEDSRKLRIKAPPVDGKANAHLIKYLAKTFRVTRKQVIIESGLGSKRKRIRIRDCGGLPEDLLTR</sequence>
<name>A0A831RXL6_9GAMM</name>
<dbReference type="SUPFAM" id="SSF69786">
    <property type="entry name" value="YggU-like"/>
    <property type="match status" value="1"/>
</dbReference>
<comment type="similarity">
    <text evidence="1 2">Belongs to the UPF0235 family.</text>
</comment>
<dbReference type="InterPro" id="IPR003746">
    <property type="entry name" value="DUF167"/>
</dbReference>
<dbReference type="Pfam" id="PF02594">
    <property type="entry name" value="DUF167"/>
    <property type="match status" value="1"/>
</dbReference>
<dbReference type="PANTHER" id="PTHR13420">
    <property type="entry name" value="UPF0235 PROTEIN C15ORF40"/>
    <property type="match status" value="1"/>
</dbReference>
<comment type="caution">
    <text evidence="3">The sequence shown here is derived from an EMBL/GenBank/DDBJ whole genome shotgun (WGS) entry which is preliminary data.</text>
</comment>
<evidence type="ECO:0000256" key="2">
    <source>
        <dbReference type="HAMAP-Rule" id="MF_00634"/>
    </source>
</evidence>
<dbReference type="HAMAP" id="MF_00634">
    <property type="entry name" value="UPF0235"/>
    <property type="match status" value="1"/>
</dbReference>
<reference evidence="3" key="1">
    <citation type="journal article" date="2020" name="mSystems">
        <title>Genome- and Community-Level Interaction Insights into Carbon Utilization and Element Cycling Functions of Hydrothermarchaeota in Hydrothermal Sediment.</title>
        <authorList>
            <person name="Zhou Z."/>
            <person name="Liu Y."/>
            <person name="Xu W."/>
            <person name="Pan J."/>
            <person name="Luo Z.H."/>
            <person name="Li M."/>
        </authorList>
    </citation>
    <scope>NUCLEOTIDE SEQUENCE [LARGE SCALE GENOMIC DNA]</scope>
    <source>
        <strain evidence="3">HyVt-458</strain>
    </source>
</reference>
<dbReference type="PANTHER" id="PTHR13420:SF7">
    <property type="entry name" value="UPF0235 PROTEIN C15ORF40"/>
    <property type="match status" value="1"/>
</dbReference>
<dbReference type="Proteomes" id="UP000886339">
    <property type="component" value="Unassembled WGS sequence"/>
</dbReference>
<proteinExistence type="inferred from homology"/>
<accession>A0A831RXL6</accession>
<dbReference type="Gene3D" id="3.30.1200.10">
    <property type="entry name" value="YggU-like"/>
    <property type="match status" value="1"/>
</dbReference>
<gene>
    <name evidence="3" type="ORF">ENJ12_09730</name>
</gene>
<evidence type="ECO:0000313" key="3">
    <source>
        <dbReference type="EMBL" id="HEC07122.1"/>
    </source>
</evidence>